<organism evidence="1 2">
    <name type="scientific">Dermacentor silvarum</name>
    <name type="common">Tick</name>
    <dbReference type="NCBI Taxonomy" id="543639"/>
    <lineage>
        <taxon>Eukaryota</taxon>
        <taxon>Metazoa</taxon>
        <taxon>Ecdysozoa</taxon>
        <taxon>Arthropoda</taxon>
        <taxon>Chelicerata</taxon>
        <taxon>Arachnida</taxon>
        <taxon>Acari</taxon>
        <taxon>Parasitiformes</taxon>
        <taxon>Ixodida</taxon>
        <taxon>Ixodoidea</taxon>
        <taxon>Ixodidae</taxon>
        <taxon>Rhipicephalinae</taxon>
        <taxon>Dermacentor</taxon>
    </lineage>
</organism>
<accession>A0ACB8C2D2</accession>
<evidence type="ECO:0000313" key="2">
    <source>
        <dbReference type="Proteomes" id="UP000821865"/>
    </source>
</evidence>
<gene>
    <name evidence="1" type="ORF">HPB49_006216</name>
</gene>
<name>A0ACB8C2D2_DERSI</name>
<dbReference type="EMBL" id="CM023478">
    <property type="protein sequence ID" value="KAH7932994.1"/>
    <property type="molecule type" value="Genomic_DNA"/>
</dbReference>
<dbReference type="Proteomes" id="UP000821865">
    <property type="component" value="Chromosome 9"/>
</dbReference>
<evidence type="ECO:0000313" key="1">
    <source>
        <dbReference type="EMBL" id="KAH7932994.1"/>
    </source>
</evidence>
<proteinExistence type="predicted"/>
<comment type="caution">
    <text evidence="1">The sequence shown here is derived from an EMBL/GenBank/DDBJ whole genome shotgun (WGS) entry which is preliminary data.</text>
</comment>
<protein>
    <submittedName>
        <fullName evidence="1">Uncharacterized protein</fullName>
    </submittedName>
</protein>
<sequence length="227" mass="25431">MGDSRCKEIYRIPYTVKRRQWENYRQAEATILKAQVPANQVTLPHTSLSDRHRSGSGRPGTARAPFHHSSLLLNGGGLGLPPGADTASCSIQRAEQVLRLKEITIDNKEYEVSVYCAPDDISGRGVIRGVDLRLDRDTIQAELKDNHNPSIVDFRRLGNTTAVLITFAQPQVPTWVYFSNSQHRCNLFKKKYEVCYHCSELGHRADVCASPMIKCRGCGISNLPKDH</sequence>
<keyword evidence="2" id="KW-1185">Reference proteome</keyword>
<reference evidence="1" key="1">
    <citation type="submission" date="2020-05" db="EMBL/GenBank/DDBJ databases">
        <title>Large-scale comparative analyses of tick genomes elucidate their genetic diversity and vector capacities.</title>
        <authorList>
            <person name="Jia N."/>
            <person name="Wang J."/>
            <person name="Shi W."/>
            <person name="Du L."/>
            <person name="Sun Y."/>
            <person name="Zhan W."/>
            <person name="Jiang J."/>
            <person name="Wang Q."/>
            <person name="Zhang B."/>
            <person name="Ji P."/>
            <person name="Sakyi L.B."/>
            <person name="Cui X."/>
            <person name="Yuan T."/>
            <person name="Jiang B."/>
            <person name="Yang W."/>
            <person name="Lam T.T.-Y."/>
            <person name="Chang Q."/>
            <person name="Ding S."/>
            <person name="Wang X."/>
            <person name="Zhu J."/>
            <person name="Ruan X."/>
            <person name="Zhao L."/>
            <person name="Wei J."/>
            <person name="Que T."/>
            <person name="Du C."/>
            <person name="Cheng J."/>
            <person name="Dai P."/>
            <person name="Han X."/>
            <person name="Huang E."/>
            <person name="Gao Y."/>
            <person name="Liu J."/>
            <person name="Shao H."/>
            <person name="Ye R."/>
            <person name="Li L."/>
            <person name="Wei W."/>
            <person name="Wang X."/>
            <person name="Wang C."/>
            <person name="Yang T."/>
            <person name="Huo Q."/>
            <person name="Li W."/>
            <person name="Guo W."/>
            <person name="Chen H."/>
            <person name="Zhou L."/>
            <person name="Ni X."/>
            <person name="Tian J."/>
            <person name="Zhou Y."/>
            <person name="Sheng Y."/>
            <person name="Liu T."/>
            <person name="Pan Y."/>
            <person name="Xia L."/>
            <person name="Li J."/>
            <person name="Zhao F."/>
            <person name="Cao W."/>
        </authorList>
    </citation>
    <scope>NUCLEOTIDE SEQUENCE</scope>
    <source>
        <strain evidence="1">Dsil-2018</strain>
    </source>
</reference>